<evidence type="ECO:0000313" key="3">
    <source>
        <dbReference type="EMBL" id="KFI94720.1"/>
    </source>
</evidence>
<keyword evidence="4" id="KW-1185">Reference proteome</keyword>
<dbReference type="EMBL" id="JGZO01000006">
    <property type="protein sequence ID" value="KFI94720.1"/>
    <property type="molecule type" value="Genomic_DNA"/>
</dbReference>
<dbReference type="NCBIfam" id="NF008573">
    <property type="entry name" value="PRK11525.1"/>
    <property type="match status" value="1"/>
</dbReference>
<dbReference type="AlphaFoldDB" id="A0A087DGS0"/>
<name>A0A087DGS0_9BIFI</name>
<accession>A0A087DGS0</accession>
<comment type="caution">
    <text evidence="3">The sequence shown here is derived from an EMBL/GenBank/DDBJ whole genome shotgun (WGS) entry which is preliminary data.</text>
</comment>
<dbReference type="Pfam" id="PF02498">
    <property type="entry name" value="Bro-N"/>
    <property type="match status" value="1"/>
</dbReference>
<evidence type="ECO:0000313" key="4">
    <source>
        <dbReference type="Proteomes" id="UP000029033"/>
    </source>
</evidence>
<dbReference type="eggNOG" id="COG3645">
    <property type="taxonomic scope" value="Bacteria"/>
</dbReference>
<dbReference type="InterPro" id="IPR003497">
    <property type="entry name" value="BRO_N_domain"/>
</dbReference>
<feature type="domain" description="Bro-N" evidence="2">
    <location>
        <begin position="20"/>
        <end position="106"/>
    </location>
</feature>
<dbReference type="STRING" id="158787.BSCA_0772"/>
<dbReference type="Proteomes" id="UP000029033">
    <property type="component" value="Unassembled WGS sequence"/>
</dbReference>
<protein>
    <submittedName>
        <fullName evidence="3">DNA-damage-inducible protein D</fullName>
    </submittedName>
</protein>
<evidence type="ECO:0000256" key="1">
    <source>
        <dbReference type="SAM" id="MobiDB-lite"/>
    </source>
</evidence>
<evidence type="ECO:0000259" key="2">
    <source>
        <dbReference type="Pfam" id="PF02498"/>
    </source>
</evidence>
<dbReference type="GeneID" id="85166429"/>
<reference evidence="3 4" key="1">
    <citation type="submission" date="2014-03" db="EMBL/GenBank/DDBJ databases">
        <title>Genomics of Bifidobacteria.</title>
        <authorList>
            <person name="Ventura M."/>
            <person name="Milani C."/>
            <person name="Lugli G.A."/>
        </authorList>
    </citation>
    <scope>NUCLEOTIDE SEQUENCE [LARGE SCALE GENOMIC DNA]</scope>
    <source>
        <strain evidence="3 4">LMG 21589</strain>
    </source>
</reference>
<gene>
    <name evidence="3" type="ORF">BSCA_0772</name>
</gene>
<proteinExistence type="predicted"/>
<dbReference type="RefSeq" id="WP_033519128.1">
    <property type="nucleotide sequence ID" value="NZ_CAUPKV010000022.1"/>
</dbReference>
<feature type="region of interest" description="Disordered" evidence="1">
    <location>
        <begin position="255"/>
        <end position="278"/>
    </location>
</feature>
<organism evidence="3 4">
    <name type="scientific">Bifidobacterium scardovii</name>
    <dbReference type="NCBI Taxonomy" id="158787"/>
    <lineage>
        <taxon>Bacteria</taxon>
        <taxon>Bacillati</taxon>
        <taxon>Actinomycetota</taxon>
        <taxon>Actinomycetes</taxon>
        <taxon>Bifidobacteriales</taxon>
        <taxon>Bifidobacteriaceae</taxon>
        <taxon>Bifidobacterium</taxon>
    </lineage>
</organism>
<sequence>MDKEAIKRYANDLDAIANNEDDVEFWYARDVMAYMNYSEWRAFSKAISRARNACENSGIPIEAHFRDVKRNVELGKGATRSIDDVKLTRYACYLIAQNGDPKKEEVALLQSYFAVQTRTAELLEQRMGEIIRLAGRQALTAEEKMLSKNIYERSNRRDGFAIVRSRGDEALFNHSTKDMKQRLGVPERKPLADRLHPINVTAKQLAAQMTNYGIEEQDLHGLGSLVQEHVENNQSVRAALVNRGIKPEDLPAVEDIKNVEKRAKHDEKRIEGTGFKEE</sequence>
<dbReference type="OrthoDB" id="9812611at2"/>